<dbReference type="InterPro" id="IPR006073">
    <property type="entry name" value="GTP-bd"/>
</dbReference>
<sequence length="334" mass="37671">MLHETHQDVQHAEGNELQVSEQLAEARDGSELEEVVIAVMGASGTGKSTFINLLSGSNLRVGDGLRSCTSKVETSCSFPLLGKLVTLIDTPGFDDTIVSETDILTMIAVYLSASYQAGYKLNGVIYMHRISDYRVGGISLRNFNMFRKLCGDETLTNVAIVTTFWSEVDLARDAERERQLSTDNLLFASIIQGGAIMLRHDGMQAGALSVVERFTDKKPRILRIQRELVEEGKSITETAAGMELVRRLSTLQESYVDQLTQLQTDIDDMFLKRDMSLEKELEHVRQDLLRALEKTTRDRDRISREYAEQRAAADLKVQRYKQSFMRNSSRWSNT</sequence>
<dbReference type="SUPFAM" id="SSF52540">
    <property type="entry name" value="P-loop containing nucleoside triphosphate hydrolases"/>
    <property type="match status" value="1"/>
</dbReference>
<comment type="caution">
    <text evidence="4">The sequence shown here is derived from an EMBL/GenBank/DDBJ whole genome shotgun (WGS) entry which is preliminary data.</text>
</comment>
<accession>A0A9P3G9Q4</accession>
<proteinExistence type="predicted"/>
<evidence type="ECO:0000256" key="2">
    <source>
        <dbReference type="SAM" id="MobiDB-lite"/>
    </source>
</evidence>
<evidence type="ECO:0000313" key="5">
    <source>
        <dbReference type="Proteomes" id="UP000703269"/>
    </source>
</evidence>
<dbReference type="EMBL" id="BPQB01000014">
    <property type="protein sequence ID" value="GJE89959.1"/>
    <property type="molecule type" value="Genomic_DNA"/>
</dbReference>
<evidence type="ECO:0000259" key="3">
    <source>
        <dbReference type="Pfam" id="PF01926"/>
    </source>
</evidence>
<evidence type="ECO:0000256" key="1">
    <source>
        <dbReference type="SAM" id="Coils"/>
    </source>
</evidence>
<dbReference type="Gene3D" id="3.40.50.300">
    <property type="entry name" value="P-loop containing nucleotide triphosphate hydrolases"/>
    <property type="match status" value="1"/>
</dbReference>
<feature type="domain" description="G" evidence="3">
    <location>
        <begin position="37"/>
        <end position="97"/>
    </location>
</feature>
<dbReference type="AlphaFoldDB" id="A0A9P3G9Q4"/>
<keyword evidence="5" id="KW-1185">Reference proteome</keyword>
<protein>
    <recommendedName>
        <fullName evidence="3">G domain-containing protein</fullName>
    </recommendedName>
</protein>
<dbReference type="Pfam" id="PF01926">
    <property type="entry name" value="MMR_HSR1"/>
    <property type="match status" value="1"/>
</dbReference>
<organism evidence="4 5">
    <name type="scientific">Phanerochaete sordida</name>
    <dbReference type="NCBI Taxonomy" id="48140"/>
    <lineage>
        <taxon>Eukaryota</taxon>
        <taxon>Fungi</taxon>
        <taxon>Dikarya</taxon>
        <taxon>Basidiomycota</taxon>
        <taxon>Agaricomycotina</taxon>
        <taxon>Agaricomycetes</taxon>
        <taxon>Polyporales</taxon>
        <taxon>Phanerochaetaceae</taxon>
        <taxon>Phanerochaete</taxon>
    </lineage>
</organism>
<dbReference type="GO" id="GO:0005525">
    <property type="term" value="F:GTP binding"/>
    <property type="evidence" value="ECO:0007669"/>
    <property type="project" value="InterPro"/>
</dbReference>
<evidence type="ECO:0000313" key="4">
    <source>
        <dbReference type="EMBL" id="GJE89959.1"/>
    </source>
</evidence>
<feature type="compositionally biased region" description="Basic and acidic residues" evidence="2">
    <location>
        <begin position="1"/>
        <end position="14"/>
    </location>
</feature>
<dbReference type="CDD" id="cd00882">
    <property type="entry name" value="Ras_like_GTPase"/>
    <property type="match status" value="1"/>
</dbReference>
<name>A0A9P3G9Q4_9APHY</name>
<dbReference type="Proteomes" id="UP000703269">
    <property type="component" value="Unassembled WGS sequence"/>
</dbReference>
<feature type="region of interest" description="Disordered" evidence="2">
    <location>
        <begin position="1"/>
        <end position="20"/>
    </location>
</feature>
<keyword evidence="1" id="KW-0175">Coiled coil</keyword>
<gene>
    <name evidence="4" type="ORF">PsYK624_060740</name>
</gene>
<feature type="coiled-coil region" evidence="1">
    <location>
        <begin position="278"/>
        <end position="312"/>
    </location>
</feature>
<dbReference type="OrthoDB" id="8954335at2759"/>
<dbReference type="InterPro" id="IPR027417">
    <property type="entry name" value="P-loop_NTPase"/>
</dbReference>
<reference evidence="4 5" key="1">
    <citation type="submission" date="2021-08" db="EMBL/GenBank/DDBJ databases">
        <title>Draft Genome Sequence of Phanerochaete sordida strain YK-624.</title>
        <authorList>
            <person name="Mori T."/>
            <person name="Dohra H."/>
            <person name="Suzuki T."/>
            <person name="Kawagishi H."/>
            <person name="Hirai H."/>
        </authorList>
    </citation>
    <scope>NUCLEOTIDE SEQUENCE [LARGE SCALE GENOMIC DNA]</scope>
    <source>
        <strain evidence="4 5">YK-624</strain>
    </source>
</reference>